<evidence type="ECO:0000259" key="1">
    <source>
        <dbReference type="Pfam" id="PF03703"/>
    </source>
</evidence>
<sequence length="90" mass="10014">MTTELALTNKKVIAKFGFIRRSTIELNLDKVESISVEQGFIGRIFNFGSIVVRGTGGSQAPIPYIAQPLEFRRQVNALLDKKADFKKITA</sequence>
<dbReference type="Proteomes" id="UP000829817">
    <property type="component" value="Chromosome"/>
</dbReference>
<dbReference type="InterPro" id="IPR005182">
    <property type="entry name" value="YdbS-like_PH"/>
</dbReference>
<accession>A0ABY4DSF2</accession>
<reference evidence="2 3" key="1">
    <citation type="journal article" date="2022" name="Res Sq">
        <title>Evolution of multicellular longitudinally dividing oral cavity symbionts (Neisseriaceae).</title>
        <authorList>
            <person name="Nyongesa S."/>
            <person name="Weber P."/>
            <person name="Bernet E."/>
            <person name="Pullido F."/>
            <person name="Nieckarz M."/>
            <person name="Delaby M."/>
            <person name="Nieves C."/>
            <person name="Viehboeck T."/>
            <person name="Krause N."/>
            <person name="Rivera-Millot A."/>
            <person name="Nakamura A."/>
            <person name="Vischer N."/>
            <person name="VanNieuwenhze M."/>
            <person name="Brun Y."/>
            <person name="Cava F."/>
            <person name="Bulgheresi S."/>
            <person name="Veyrier F."/>
        </authorList>
    </citation>
    <scope>NUCLEOTIDE SEQUENCE [LARGE SCALE GENOMIC DNA]</scope>
    <source>
        <strain evidence="2 3">CCUG 63373m</strain>
    </source>
</reference>
<dbReference type="Pfam" id="PF03703">
    <property type="entry name" value="bPH_2"/>
    <property type="match status" value="1"/>
</dbReference>
<evidence type="ECO:0000313" key="3">
    <source>
        <dbReference type="Proteomes" id="UP000829817"/>
    </source>
</evidence>
<evidence type="ECO:0000313" key="2">
    <source>
        <dbReference type="EMBL" id="UOO81955.1"/>
    </source>
</evidence>
<name>A0ABY4DSF2_9NEIS</name>
<dbReference type="EMBL" id="CP091508">
    <property type="protein sequence ID" value="UOO81955.1"/>
    <property type="molecule type" value="Genomic_DNA"/>
</dbReference>
<proteinExistence type="predicted"/>
<organism evidence="2 3">
    <name type="scientific">Uruburuella testudinis</name>
    <dbReference type="NCBI Taxonomy" id="1282863"/>
    <lineage>
        <taxon>Bacteria</taxon>
        <taxon>Pseudomonadati</taxon>
        <taxon>Pseudomonadota</taxon>
        <taxon>Betaproteobacteria</taxon>
        <taxon>Neisseriales</taxon>
        <taxon>Neisseriaceae</taxon>
        <taxon>Uruburuella</taxon>
    </lineage>
</organism>
<feature type="domain" description="YdbS-like PH" evidence="1">
    <location>
        <begin position="2"/>
        <end position="69"/>
    </location>
</feature>
<keyword evidence="3" id="KW-1185">Reference proteome</keyword>
<protein>
    <submittedName>
        <fullName evidence="2">PH domain-containing protein</fullName>
    </submittedName>
</protein>
<gene>
    <name evidence="2" type="ORF">LVJ83_00290</name>
</gene>
<dbReference type="PANTHER" id="PTHR37938">
    <property type="entry name" value="BLL0215 PROTEIN"/>
    <property type="match status" value="1"/>
</dbReference>
<dbReference type="PANTHER" id="PTHR37938:SF1">
    <property type="entry name" value="BLL0215 PROTEIN"/>
    <property type="match status" value="1"/>
</dbReference>
<dbReference type="RefSeq" id="WP_244785217.1">
    <property type="nucleotide sequence ID" value="NZ_CP091508.1"/>
</dbReference>